<proteinExistence type="predicted"/>
<name>A0AAN7H253_9PEZI</name>
<evidence type="ECO:0008006" key="3">
    <source>
        <dbReference type="Google" id="ProtNLM"/>
    </source>
</evidence>
<dbReference type="Proteomes" id="UP001301958">
    <property type="component" value="Unassembled WGS sequence"/>
</dbReference>
<reference evidence="1" key="2">
    <citation type="submission" date="2023-05" db="EMBL/GenBank/DDBJ databases">
        <authorList>
            <consortium name="Lawrence Berkeley National Laboratory"/>
            <person name="Steindorff A."/>
            <person name="Hensen N."/>
            <person name="Bonometti L."/>
            <person name="Westerberg I."/>
            <person name="Brannstrom I.O."/>
            <person name="Guillou S."/>
            <person name="Cros-Aarteil S."/>
            <person name="Calhoun S."/>
            <person name="Haridas S."/>
            <person name="Kuo A."/>
            <person name="Mondo S."/>
            <person name="Pangilinan J."/>
            <person name="Riley R."/>
            <person name="Labutti K."/>
            <person name="Andreopoulos B."/>
            <person name="Lipzen A."/>
            <person name="Chen C."/>
            <person name="Yanf M."/>
            <person name="Daum C."/>
            <person name="Ng V."/>
            <person name="Clum A."/>
            <person name="Ohm R."/>
            <person name="Martin F."/>
            <person name="Silar P."/>
            <person name="Natvig D."/>
            <person name="Lalanne C."/>
            <person name="Gautier V."/>
            <person name="Ament-Velasquez S.L."/>
            <person name="Kruys A."/>
            <person name="Hutchinson M.I."/>
            <person name="Powell A.J."/>
            <person name="Barry K."/>
            <person name="Miller A.N."/>
            <person name="Grigoriev I.V."/>
            <person name="Debuchy R."/>
            <person name="Gladieux P."/>
            <person name="Thoren M.H."/>
            <person name="Johannesson H."/>
        </authorList>
    </citation>
    <scope>NUCLEOTIDE SEQUENCE</scope>
    <source>
        <strain evidence="1">CBS 990.96</strain>
    </source>
</reference>
<dbReference type="PANTHER" id="PTHR42342">
    <property type="entry name" value="STATIONARY PHASE PROTEIN 5"/>
    <property type="match status" value="1"/>
</dbReference>
<protein>
    <recommendedName>
        <fullName evidence="3">Casein kinase II beta 2 subunit</fullName>
    </recommendedName>
</protein>
<dbReference type="EMBL" id="MU865305">
    <property type="protein sequence ID" value="KAK4229773.1"/>
    <property type="molecule type" value="Genomic_DNA"/>
</dbReference>
<dbReference type="InterPro" id="IPR038816">
    <property type="entry name" value="Stationary_phase_5"/>
</dbReference>
<comment type="caution">
    <text evidence="1">The sequence shown here is derived from an EMBL/GenBank/DDBJ whole genome shotgun (WGS) entry which is preliminary data.</text>
</comment>
<accession>A0AAN7H253</accession>
<keyword evidence="2" id="KW-1185">Reference proteome</keyword>
<dbReference type="GO" id="GO:0070628">
    <property type="term" value="F:proteasome binding"/>
    <property type="evidence" value="ECO:0007669"/>
    <property type="project" value="InterPro"/>
</dbReference>
<evidence type="ECO:0000313" key="2">
    <source>
        <dbReference type="Proteomes" id="UP001301958"/>
    </source>
</evidence>
<sequence>MSPSAGAMLGAAAFRAVRSNLAVTTKMAAKFIRSKLTAARITAAELQPIFVRSGSARQPIHPAAWLRQQKRAAGGVKWYSTANINNTIRRYLSTAGSNIEHPNPGAFRFDRSKLPVSKTSRAVSQLTGHAPFASTLRPNLTGGALPRTAGGYALPGSGRVGGARYFSHTPAAPAQVVQNVSQAMRAFWLTGQRARYDGTAPNGNKQYRAVSAAQEEARIRMNVVPRISPGSFVDFQISPTVTALSPLGAVFSSERSAAKCAATLNEDGFLDVLSVDFARALKDLAAVMNDLKKLSDLGDLPIALEKGNVLRVRFPGVDMETVESVCADVGVRRGVIGQDPEFELSAGVPVALRFPFAPQCCANTISSPGGSLRSHNSQSSIEEDFFVEEFEENPWNMSSLDPEDGYESMSPRAPSVSGSIEYSSQDFEGLEGIYRFIDECDRRTGGVF</sequence>
<dbReference type="PANTHER" id="PTHR42342:SF1">
    <property type="entry name" value="STATIONARY PHASE PROTEIN 5"/>
    <property type="match status" value="1"/>
</dbReference>
<reference evidence="1" key="1">
    <citation type="journal article" date="2023" name="Mol. Phylogenet. Evol.">
        <title>Genome-scale phylogeny and comparative genomics of the fungal order Sordariales.</title>
        <authorList>
            <person name="Hensen N."/>
            <person name="Bonometti L."/>
            <person name="Westerberg I."/>
            <person name="Brannstrom I.O."/>
            <person name="Guillou S."/>
            <person name="Cros-Aarteil S."/>
            <person name="Calhoun S."/>
            <person name="Haridas S."/>
            <person name="Kuo A."/>
            <person name="Mondo S."/>
            <person name="Pangilinan J."/>
            <person name="Riley R."/>
            <person name="LaButti K."/>
            <person name="Andreopoulos B."/>
            <person name="Lipzen A."/>
            <person name="Chen C."/>
            <person name="Yan M."/>
            <person name="Daum C."/>
            <person name="Ng V."/>
            <person name="Clum A."/>
            <person name="Steindorff A."/>
            <person name="Ohm R.A."/>
            <person name="Martin F."/>
            <person name="Silar P."/>
            <person name="Natvig D.O."/>
            <person name="Lalanne C."/>
            <person name="Gautier V."/>
            <person name="Ament-Velasquez S.L."/>
            <person name="Kruys A."/>
            <person name="Hutchinson M.I."/>
            <person name="Powell A.J."/>
            <person name="Barry K."/>
            <person name="Miller A.N."/>
            <person name="Grigoriev I.V."/>
            <person name="Debuchy R."/>
            <person name="Gladieux P."/>
            <person name="Hiltunen Thoren M."/>
            <person name="Johannesson H."/>
        </authorList>
    </citation>
    <scope>NUCLEOTIDE SEQUENCE</scope>
    <source>
        <strain evidence="1">CBS 990.96</strain>
    </source>
</reference>
<dbReference type="GO" id="GO:0043248">
    <property type="term" value="P:proteasome assembly"/>
    <property type="evidence" value="ECO:0007669"/>
    <property type="project" value="TreeGrafter"/>
</dbReference>
<dbReference type="AlphaFoldDB" id="A0AAN7H253"/>
<organism evidence="1 2">
    <name type="scientific">Podospora fimiseda</name>
    <dbReference type="NCBI Taxonomy" id="252190"/>
    <lineage>
        <taxon>Eukaryota</taxon>
        <taxon>Fungi</taxon>
        <taxon>Dikarya</taxon>
        <taxon>Ascomycota</taxon>
        <taxon>Pezizomycotina</taxon>
        <taxon>Sordariomycetes</taxon>
        <taxon>Sordariomycetidae</taxon>
        <taxon>Sordariales</taxon>
        <taxon>Podosporaceae</taxon>
        <taxon>Podospora</taxon>
    </lineage>
</organism>
<gene>
    <name evidence="1" type="ORF">QBC38DRAFT_471636</name>
</gene>
<evidence type="ECO:0000313" key="1">
    <source>
        <dbReference type="EMBL" id="KAK4229773.1"/>
    </source>
</evidence>